<keyword evidence="2" id="KW-1185">Reference proteome</keyword>
<accession>A0AAW1W3N9</accession>
<dbReference type="EMBL" id="JBEDUW010000006">
    <property type="protein sequence ID" value="KAK9919520.1"/>
    <property type="molecule type" value="Genomic_DNA"/>
</dbReference>
<organism evidence="1 2">
    <name type="scientific">Rubus argutus</name>
    <name type="common">Southern blackberry</name>
    <dbReference type="NCBI Taxonomy" id="59490"/>
    <lineage>
        <taxon>Eukaryota</taxon>
        <taxon>Viridiplantae</taxon>
        <taxon>Streptophyta</taxon>
        <taxon>Embryophyta</taxon>
        <taxon>Tracheophyta</taxon>
        <taxon>Spermatophyta</taxon>
        <taxon>Magnoliopsida</taxon>
        <taxon>eudicotyledons</taxon>
        <taxon>Gunneridae</taxon>
        <taxon>Pentapetalae</taxon>
        <taxon>rosids</taxon>
        <taxon>fabids</taxon>
        <taxon>Rosales</taxon>
        <taxon>Rosaceae</taxon>
        <taxon>Rosoideae</taxon>
        <taxon>Rosoideae incertae sedis</taxon>
        <taxon>Rubus</taxon>
    </lineage>
</organism>
<reference evidence="1 2" key="1">
    <citation type="journal article" date="2023" name="G3 (Bethesda)">
        <title>A chromosome-length genome assembly and annotation of blackberry (Rubus argutus, cv. 'Hillquist').</title>
        <authorList>
            <person name="Bruna T."/>
            <person name="Aryal R."/>
            <person name="Dudchenko O."/>
            <person name="Sargent D.J."/>
            <person name="Mead D."/>
            <person name="Buti M."/>
            <person name="Cavallini A."/>
            <person name="Hytonen T."/>
            <person name="Andres J."/>
            <person name="Pham M."/>
            <person name="Weisz D."/>
            <person name="Mascagni F."/>
            <person name="Usai G."/>
            <person name="Natali L."/>
            <person name="Bassil N."/>
            <person name="Fernandez G.E."/>
            <person name="Lomsadze A."/>
            <person name="Armour M."/>
            <person name="Olukolu B."/>
            <person name="Poorten T."/>
            <person name="Britton C."/>
            <person name="Davik J."/>
            <person name="Ashrafi H."/>
            <person name="Aiden E.L."/>
            <person name="Borodovsky M."/>
            <person name="Worthington M."/>
        </authorList>
    </citation>
    <scope>NUCLEOTIDE SEQUENCE [LARGE SCALE GENOMIC DNA]</scope>
    <source>
        <strain evidence="1">PI 553951</strain>
    </source>
</reference>
<evidence type="ECO:0000313" key="2">
    <source>
        <dbReference type="Proteomes" id="UP001457282"/>
    </source>
</evidence>
<dbReference type="AlphaFoldDB" id="A0AAW1W3N9"/>
<comment type="caution">
    <text evidence="1">The sequence shown here is derived from an EMBL/GenBank/DDBJ whole genome shotgun (WGS) entry which is preliminary data.</text>
</comment>
<protein>
    <submittedName>
        <fullName evidence="1">Uncharacterized protein</fullName>
    </submittedName>
</protein>
<name>A0AAW1W3N9_RUBAR</name>
<evidence type="ECO:0000313" key="1">
    <source>
        <dbReference type="EMBL" id="KAK9919520.1"/>
    </source>
</evidence>
<sequence length="151" mass="17566">MLMKRQRERGLKDVQGCHDVKATIDAPNLYRFSFEGYVKSKFSFKASELRATSITLLDKWDGKSSTFNNEELKDFLEAFGSCTDMVLNEYDFNDLIFAEDLRKNSKMLPILPNLKDVELIMKNPPTEGRDHQDLMQSLYWMAPSLQDITKR</sequence>
<gene>
    <name evidence="1" type="ORF">M0R45_028111</name>
</gene>
<proteinExistence type="predicted"/>
<dbReference type="Proteomes" id="UP001457282">
    <property type="component" value="Unassembled WGS sequence"/>
</dbReference>